<keyword evidence="12" id="KW-1185">Reference proteome</keyword>
<evidence type="ECO:0000256" key="2">
    <source>
        <dbReference type="ARBA" id="ARBA00011044"/>
    </source>
</evidence>
<dbReference type="EMBL" id="FTMN01000014">
    <property type="protein sequence ID" value="SIR03050.1"/>
    <property type="molecule type" value="Genomic_DNA"/>
</dbReference>
<feature type="domain" description="Probable transposase IS891/IS1136/IS1341" evidence="8">
    <location>
        <begin position="174"/>
        <end position="283"/>
    </location>
</feature>
<dbReference type="AlphaFoldDB" id="A0A1N6XL95"/>
<evidence type="ECO:0000256" key="4">
    <source>
        <dbReference type="ARBA" id="ARBA00022723"/>
    </source>
</evidence>
<dbReference type="InterPro" id="IPR010095">
    <property type="entry name" value="Cas12f1-like_TNB"/>
</dbReference>
<evidence type="ECO:0000259" key="9">
    <source>
        <dbReference type="Pfam" id="PF07282"/>
    </source>
</evidence>
<dbReference type="Pfam" id="PF07282">
    <property type="entry name" value="Cas12f1-like_TNB"/>
    <property type="match status" value="1"/>
</dbReference>
<evidence type="ECO:0000256" key="5">
    <source>
        <dbReference type="ARBA" id="ARBA00022833"/>
    </source>
</evidence>
<dbReference type="InterPro" id="IPR001959">
    <property type="entry name" value="Transposase"/>
</dbReference>
<dbReference type="Pfam" id="PF12323">
    <property type="entry name" value="HTH_OrfB_IS605"/>
    <property type="match status" value="1"/>
</dbReference>
<keyword evidence="4" id="KW-0479">Metal-binding</keyword>
<comment type="similarity">
    <text evidence="2">In the N-terminal section; belongs to the transposase 2 family.</text>
</comment>
<accession>A0A1N6XL95</accession>
<dbReference type="NCBIfam" id="NF040570">
    <property type="entry name" value="guided_TnpB"/>
    <property type="match status" value="1"/>
</dbReference>
<dbReference type="Proteomes" id="UP000186895">
    <property type="component" value="Unassembled WGS sequence"/>
</dbReference>
<comment type="similarity">
    <text evidence="1">In the C-terminal section; belongs to the transposase 35 family.</text>
</comment>
<dbReference type="GO" id="GO:0032196">
    <property type="term" value="P:transposition"/>
    <property type="evidence" value="ECO:0007669"/>
    <property type="project" value="UniProtKB-KW"/>
</dbReference>
<evidence type="ECO:0000256" key="7">
    <source>
        <dbReference type="ARBA" id="ARBA00023172"/>
    </source>
</evidence>
<dbReference type="GO" id="GO:0046872">
    <property type="term" value="F:metal ion binding"/>
    <property type="evidence" value="ECO:0007669"/>
    <property type="project" value="UniProtKB-KW"/>
</dbReference>
<evidence type="ECO:0000259" key="10">
    <source>
        <dbReference type="Pfam" id="PF12323"/>
    </source>
</evidence>
<dbReference type="Pfam" id="PF01385">
    <property type="entry name" value="OrfB_IS605"/>
    <property type="match status" value="1"/>
</dbReference>
<dbReference type="RefSeq" id="WP_076466368.1">
    <property type="nucleotide sequence ID" value="NZ_FTMN01000014.1"/>
</dbReference>
<evidence type="ECO:0000256" key="3">
    <source>
        <dbReference type="ARBA" id="ARBA00022578"/>
    </source>
</evidence>
<evidence type="ECO:0000256" key="6">
    <source>
        <dbReference type="ARBA" id="ARBA00023125"/>
    </source>
</evidence>
<dbReference type="GO" id="GO:0006310">
    <property type="term" value="P:DNA recombination"/>
    <property type="evidence" value="ECO:0007669"/>
    <property type="project" value="UniProtKB-KW"/>
</dbReference>
<proteinExistence type="inferred from homology"/>
<dbReference type="STRING" id="49186.SAMN05421647_11486"/>
<sequence length="395" mass="45092">MKLRKAFKFRLDVNAEQQARLRVLCGHARFVWNQALARCNEAYATEGEYVPRYESMSKWITAWKREEDKAFLTEAYTDNLQQKLKDLDSAWRRYFDPKLKADRPCFKKKGRSRDSVRFVNFNKYCQLNGRRVKLPAGIGWCKFRKSRDITGLIKNCTLSFSQGHWWISYQAEQDITPPAHPAPDHWVGIDVGIAQLATLSDGSSIAAINSFRQHEQALARAQRQLSRKVRFSSNWHKAKARVQRLQGRIANVRQDYLHKTSTTLCQNHAMLVIEDLQVKNMSASAKGSVESPGKHVRAKSGLNTSILDQGWGEFRRQLEYKSLWMGGEVLAVPAHHTSQTCPECGKVSPLNRLTQSAFVCIDCGYENNADVVGGLNILARGIEIRERAGRRPDRL</sequence>
<evidence type="ECO:0000256" key="1">
    <source>
        <dbReference type="ARBA" id="ARBA00008761"/>
    </source>
</evidence>
<dbReference type="InterPro" id="IPR021027">
    <property type="entry name" value="Transposase_put_HTH"/>
</dbReference>
<evidence type="ECO:0000313" key="11">
    <source>
        <dbReference type="EMBL" id="SIR03050.1"/>
    </source>
</evidence>
<reference evidence="11 12" key="1">
    <citation type="submission" date="2017-01" db="EMBL/GenBank/DDBJ databases">
        <authorList>
            <person name="Mah S.A."/>
            <person name="Swanson W.J."/>
            <person name="Moy G.W."/>
            <person name="Vacquier V.D."/>
        </authorList>
    </citation>
    <scope>NUCLEOTIDE SEQUENCE [LARGE SCALE GENOMIC DNA]</scope>
    <source>
        <strain evidence="11 12">DSM 7027</strain>
    </source>
</reference>
<dbReference type="InterPro" id="IPR051399">
    <property type="entry name" value="RNA-guided_DNA_endo/Transpos"/>
</dbReference>
<feature type="domain" description="Transposase putative helix-turn-helix" evidence="10">
    <location>
        <begin position="1"/>
        <end position="47"/>
    </location>
</feature>
<organism evidence="11 12">
    <name type="scientific">Marinobacterium stanieri</name>
    <dbReference type="NCBI Taxonomy" id="49186"/>
    <lineage>
        <taxon>Bacteria</taxon>
        <taxon>Pseudomonadati</taxon>
        <taxon>Pseudomonadota</taxon>
        <taxon>Gammaproteobacteria</taxon>
        <taxon>Oceanospirillales</taxon>
        <taxon>Oceanospirillaceae</taxon>
        <taxon>Marinobacterium</taxon>
    </lineage>
</organism>
<feature type="domain" description="Cas12f1-like TNB" evidence="9">
    <location>
        <begin position="311"/>
        <end position="377"/>
    </location>
</feature>
<evidence type="ECO:0000259" key="8">
    <source>
        <dbReference type="Pfam" id="PF01385"/>
    </source>
</evidence>
<dbReference type="GO" id="GO:0003677">
    <property type="term" value="F:DNA binding"/>
    <property type="evidence" value="ECO:0007669"/>
    <property type="project" value="UniProtKB-KW"/>
</dbReference>
<gene>
    <name evidence="11" type="ORF">SAMN05421647_11486</name>
</gene>
<dbReference type="PANTHER" id="PTHR30405">
    <property type="entry name" value="TRANSPOSASE"/>
    <property type="match status" value="1"/>
</dbReference>
<keyword evidence="7" id="KW-0233">DNA recombination</keyword>
<name>A0A1N6XL95_9GAMM</name>
<keyword evidence="6" id="KW-0238">DNA-binding</keyword>
<keyword evidence="5" id="KW-0862">Zinc</keyword>
<protein>
    <submittedName>
        <fullName evidence="11">Putative transposase</fullName>
    </submittedName>
</protein>
<keyword evidence="3" id="KW-0815">Transposition</keyword>
<evidence type="ECO:0000313" key="12">
    <source>
        <dbReference type="Proteomes" id="UP000186895"/>
    </source>
</evidence>
<dbReference type="PANTHER" id="PTHR30405:SF25">
    <property type="entry name" value="RNA-GUIDED DNA ENDONUCLEASE INSQ-RELATED"/>
    <property type="match status" value="1"/>
</dbReference>